<keyword evidence="2" id="KW-1185">Reference proteome</keyword>
<dbReference type="RefSeq" id="WP_265376701.1">
    <property type="nucleotide sequence ID" value="NZ_JAMQPV010000005.1"/>
</dbReference>
<organism evidence="1 2">
    <name type="scientific">Leptospira limi</name>
    <dbReference type="NCBI Taxonomy" id="2950023"/>
    <lineage>
        <taxon>Bacteria</taxon>
        <taxon>Pseudomonadati</taxon>
        <taxon>Spirochaetota</taxon>
        <taxon>Spirochaetia</taxon>
        <taxon>Leptospirales</taxon>
        <taxon>Leptospiraceae</taxon>
        <taxon>Leptospira</taxon>
    </lineage>
</organism>
<protein>
    <submittedName>
        <fullName evidence="1">Uncharacterized protein</fullName>
    </submittedName>
</protein>
<name>A0ABT3M2K4_9LEPT</name>
<gene>
    <name evidence="1" type="ORF">ND812_17915</name>
</gene>
<evidence type="ECO:0000313" key="1">
    <source>
        <dbReference type="EMBL" id="MCW7463985.1"/>
    </source>
</evidence>
<sequence length="132" mass="14544">MKKLNGDQLLGEISKSINLPSSTTLTLVKDAVVIKKEVSVMKDGQKPVIGKEKTISVLNEKMNRAISDLARDPLRSETIKDAQTKIDTARDQITKESMKVPKNTGEIQSLTSKLNSYQTELNKAMSGEIAKK</sequence>
<reference evidence="1 2" key="1">
    <citation type="submission" date="2022-06" db="EMBL/GenBank/DDBJ databases">
        <title>Leptospira isolates from biofilms formed at urban environments.</title>
        <authorList>
            <person name="Ribeiro P.S."/>
            <person name="Sousa T."/>
            <person name="Carvalho N."/>
            <person name="Aburjaile F."/>
            <person name="Neves F."/>
            <person name="Oliveira D."/>
            <person name="Blanco L."/>
            <person name="Lima J."/>
            <person name="Costa F."/>
            <person name="Brenig B."/>
            <person name="Soares S."/>
            <person name="Ramos R."/>
            <person name="Goes-Neto A."/>
            <person name="Matiuzzi M."/>
            <person name="Azevedo V."/>
            <person name="Ristow P."/>
        </authorList>
    </citation>
    <scope>NUCLEOTIDE SEQUENCE [LARGE SCALE GENOMIC DNA]</scope>
    <source>
        <strain evidence="1 2">VSF25</strain>
    </source>
</reference>
<dbReference type="Proteomes" id="UP001209737">
    <property type="component" value="Unassembled WGS sequence"/>
</dbReference>
<proteinExistence type="predicted"/>
<accession>A0ABT3M2K4</accession>
<evidence type="ECO:0000313" key="2">
    <source>
        <dbReference type="Proteomes" id="UP001209737"/>
    </source>
</evidence>
<dbReference type="EMBL" id="JAMQPV010000005">
    <property type="protein sequence ID" value="MCW7463985.1"/>
    <property type="molecule type" value="Genomic_DNA"/>
</dbReference>
<comment type="caution">
    <text evidence="1">The sequence shown here is derived from an EMBL/GenBank/DDBJ whole genome shotgun (WGS) entry which is preliminary data.</text>
</comment>